<evidence type="ECO:0000256" key="1">
    <source>
        <dbReference type="SAM" id="Coils"/>
    </source>
</evidence>
<reference evidence="5" key="3">
    <citation type="submission" date="2021-05" db="UniProtKB">
        <authorList>
            <consortium name="EnsemblPlants"/>
        </authorList>
    </citation>
    <scope>IDENTIFICATION</scope>
    <source>
        <strain evidence="5">cv. B73</strain>
    </source>
</reference>
<gene>
    <name evidence="4" type="ORF">ZEAMMB73_Zm00001d002150</name>
</gene>
<feature type="compositionally biased region" description="Polar residues" evidence="2">
    <location>
        <begin position="227"/>
        <end position="241"/>
    </location>
</feature>
<proteinExistence type="evidence at protein level"/>
<dbReference type="Gramene" id="Zm00001eb069210_T001">
    <property type="protein sequence ID" value="Zm00001eb069210_P001"/>
    <property type="gene ID" value="Zm00001eb069210"/>
</dbReference>
<evidence type="ECO:0000313" key="5">
    <source>
        <dbReference type="EnsemblPlants" id="Zm00001eb069210_P001"/>
    </source>
</evidence>
<feature type="compositionally biased region" description="Polar residues" evidence="2">
    <location>
        <begin position="176"/>
        <end position="187"/>
    </location>
</feature>
<evidence type="ECO:0000256" key="3">
    <source>
        <dbReference type="SAM" id="Phobius"/>
    </source>
</evidence>
<dbReference type="EnsemblPlants" id="Zm00001eb069210_T001">
    <property type="protein sequence ID" value="Zm00001eb069210_P001"/>
    <property type="gene ID" value="Zm00001eb069210"/>
</dbReference>
<reference evidence="5" key="2">
    <citation type="submission" date="2019-07" db="EMBL/GenBank/DDBJ databases">
        <authorList>
            <person name="Seetharam A."/>
            <person name="Woodhouse M."/>
            <person name="Cannon E."/>
        </authorList>
    </citation>
    <scope>NUCLEOTIDE SEQUENCE [LARGE SCALE GENOMIC DNA]</scope>
    <source>
        <strain evidence="5">cv. B73</strain>
    </source>
</reference>
<evidence type="ECO:0000313" key="4">
    <source>
        <dbReference type="EMBL" id="ONM13241.1"/>
    </source>
</evidence>
<feature type="compositionally biased region" description="Basic and acidic residues" evidence="2">
    <location>
        <begin position="346"/>
        <end position="359"/>
    </location>
</feature>
<feature type="compositionally biased region" description="Basic and acidic residues" evidence="2">
    <location>
        <begin position="155"/>
        <end position="166"/>
    </location>
</feature>
<feature type="compositionally biased region" description="Low complexity" evidence="2">
    <location>
        <begin position="284"/>
        <end position="296"/>
    </location>
</feature>
<feature type="compositionally biased region" description="Polar residues" evidence="2">
    <location>
        <begin position="386"/>
        <end position="403"/>
    </location>
</feature>
<feature type="coiled-coil region" evidence="1">
    <location>
        <begin position="67"/>
        <end position="136"/>
    </location>
</feature>
<dbReference type="AlphaFoldDB" id="A0A1D6DX45"/>
<keyword evidence="6" id="KW-1185">Reference proteome</keyword>
<dbReference type="IntAct" id="A0A1D6DX45">
    <property type="interactions" value="1"/>
</dbReference>
<evidence type="ECO:0000256" key="2">
    <source>
        <dbReference type="SAM" id="MobiDB-lite"/>
    </source>
</evidence>
<keyword evidence="7" id="KW-1267">Proteomics identification</keyword>
<name>A0A1D6DX45_MAIZE</name>
<dbReference type="PANTHER" id="PTHR36143">
    <property type="entry name" value="OS08G0177500 PROTEIN"/>
    <property type="match status" value="1"/>
</dbReference>
<evidence type="ECO:0000313" key="6">
    <source>
        <dbReference type="Proteomes" id="UP000007305"/>
    </source>
</evidence>
<keyword evidence="3" id="KW-1133">Transmembrane helix</keyword>
<organism evidence="4">
    <name type="scientific">Zea mays</name>
    <name type="common">Maize</name>
    <dbReference type="NCBI Taxonomy" id="4577"/>
    <lineage>
        <taxon>Eukaryota</taxon>
        <taxon>Viridiplantae</taxon>
        <taxon>Streptophyta</taxon>
        <taxon>Embryophyta</taxon>
        <taxon>Tracheophyta</taxon>
        <taxon>Spermatophyta</taxon>
        <taxon>Magnoliopsida</taxon>
        <taxon>Liliopsida</taxon>
        <taxon>Poales</taxon>
        <taxon>Poaceae</taxon>
        <taxon>PACMAD clade</taxon>
        <taxon>Panicoideae</taxon>
        <taxon>Andropogonodae</taxon>
        <taxon>Andropogoneae</taxon>
        <taxon>Tripsacinae</taxon>
        <taxon>Zea</taxon>
    </lineage>
</organism>
<protein>
    <submittedName>
        <fullName evidence="4">Micronuclear linker histone polyprotein-like protein</fullName>
    </submittedName>
</protein>
<dbReference type="KEGG" id="zma:103645883"/>
<sequence>MESCKHRSRNHAMGSSKRVPPYLLLVLLAVGAAAVSVGILHKMRERRVLAVLLQERDQQLISFQVLLEKEKEINKEMRRKVDELEAKTSVLSIERAELKNKLMDSETTTTYLTNTQKELEAALVEKESHINQIKENAVASNPDQTITIKELLQQKEAEPDLDKSENSSDPIPATVEDNSNNTTISESSHNDESIVVGANTENATSETVVDKSENSNDSMPAPEKENSSNTNASDSSHQNENIIVEAKEDNETSDLVVLDKSESTNGSVPVTAEEQNSYNTTAWESNQQDNSSSQEQFLKLTTNIEDGQFQQNKGDANEQSDDASEGSHLDRSELQRGNQKLIDNQEASKEEPDGTRQVEDPQGEASNHGRESKVLEKENEKERNPEGTSSVDTLSEANQNKTQAVEPVVDPTDVNPSTSTNNEERRETRKRRRRRRSRSRRNRKAAVEVDAAANT</sequence>
<keyword evidence="1" id="KW-0175">Coiled coil</keyword>
<dbReference type="eggNOG" id="ENOG502RXMM">
    <property type="taxonomic scope" value="Eukaryota"/>
</dbReference>
<feature type="compositionally biased region" description="Basic and acidic residues" evidence="2">
    <location>
        <begin position="367"/>
        <end position="385"/>
    </location>
</feature>
<feature type="region of interest" description="Disordered" evidence="2">
    <location>
        <begin position="155"/>
        <end position="455"/>
    </location>
</feature>
<dbReference type="PANTHER" id="PTHR36143:SF8">
    <property type="entry name" value="OS04G0636200 PROTEIN"/>
    <property type="match status" value="1"/>
</dbReference>
<dbReference type="Proteomes" id="UP000007305">
    <property type="component" value="Chromosome 2"/>
</dbReference>
<keyword evidence="3" id="KW-0472">Membrane</keyword>
<dbReference type="ExpressionAtlas" id="A0A1D6DX45">
    <property type="expression patterns" value="baseline and differential"/>
</dbReference>
<feature type="transmembrane region" description="Helical" evidence="3">
    <location>
        <begin position="21"/>
        <end position="40"/>
    </location>
</feature>
<reference evidence="4 6" key="1">
    <citation type="submission" date="2015-12" db="EMBL/GenBank/DDBJ databases">
        <title>Update maize B73 reference genome by single molecule sequencing technologies.</title>
        <authorList>
            <consortium name="Maize Genome Sequencing Project"/>
            <person name="Ware D."/>
        </authorList>
    </citation>
    <scope>NUCLEOTIDE SEQUENCE [LARGE SCALE GENOMIC DNA]</scope>
    <source>
        <strain evidence="6">cv. B73</strain>
        <tissue evidence="4">Seedling</tissue>
    </source>
</reference>
<keyword evidence="3" id="KW-0812">Transmembrane</keyword>
<dbReference type="FunCoup" id="A0A1D6DX45">
    <property type="interactions" value="5"/>
</dbReference>
<feature type="compositionally biased region" description="Basic and acidic residues" evidence="2">
    <location>
        <begin position="325"/>
        <end position="334"/>
    </location>
</feature>
<dbReference type="EMBL" id="CM007648">
    <property type="protein sequence ID" value="ONM13241.1"/>
    <property type="molecule type" value="Genomic_DNA"/>
</dbReference>
<feature type="compositionally biased region" description="Basic residues" evidence="2">
    <location>
        <begin position="428"/>
        <end position="444"/>
    </location>
</feature>
<dbReference type="OMA" id="KMEAHNS"/>
<feature type="compositionally biased region" description="Polar residues" evidence="2">
    <location>
        <begin position="263"/>
        <end position="283"/>
    </location>
</feature>
<accession>A0A1D6DX45</accession>
<feature type="compositionally biased region" description="Polar residues" evidence="2">
    <location>
        <begin position="299"/>
        <end position="314"/>
    </location>
</feature>
<dbReference type="OrthoDB" id="411524at2759"/>
<evidence type="ECO:0007829" key="7">
    <source>
        <dbReference type="PeptideAtlas" id="A0A1D6DX45"/>
    </source>
</evidence>
<dbReference type="PaxDb" id="4577-GRMZM2G363470_P01"/>
<dbReference type="SMR" id="A0A1D6DX45"/>